<keyword evidence="2" id="KW-0808">Transferase</keyword>
<keyword evidence="4 9" id="KW-0418">Kinase</keyword>
<comment type="caution">
    <text evidence="9">The sequence shown here is derived from an EMBL/GenBank/DDBJ whole genome shotgun (WGS) entry which is preliminary data.</text>
</comment>
<keyword evidence="5" id="KW-0067">ATP-binding</keyword>
<keyword evidence="3" id="KW-0547">Nucleotide-binding</keyword>
<keyword evidence="6" id="KW-0119">Carbohydrate metabolism</keyword>
<evidence type="ECO:0000256" key="5">
    <source>
        <dbReference type="ARBA" id="ARBA00022840"/>
    </source>
</evidence>
<feature type="domain" description="Four-carbon acid sugar kinase nucleotide binding" evidence="8">
    <location>
        <begin position="285"/>
        <end position="447"/>
    </location>
</feature>
<dbReference type="InterPro" id="IPR010737">
    <property type="entry name" value="4-carb_acid_sugar_kinase_N"/>
</dbReference>
<evidence type="ECO:0000256" key="4">
    <source>
        <dbReference type="ARBA" id="ARBA00022777"/>
    </source>
</evidence>
<dbReference type="EMBL" id="BAABCN010000004">
    <property type="protein sequence ID" value="GAA3877602.1"/>
    <property type="molecule type" value="Genomic_DNA"/>
</dbReference>
<dbReference type="Gene3D" id="3.40.980.20">
    <property type="entry name" value="Four-carbon acid sugar kinase, nucleotide binding domain"/>
    <property type="match status" value="1"/>
</dbReference>
<feature type="domain" description="Four-carbon acid sugar kinase N-terminal" evidence="7">
    <location>
        <begin position="27"/>
        <end position="260"/>
    </location>
</feature>
<evidence type="ECO:0000259" key="8">
    <source>
        <dbReference type="Pfam" id="PF17042"/>
    </source>
</evidence>
<dbReference type="GO" id="GO:0016301">
    <property type="term" value="F:kinase activity"/>
    <property type="evidence" value="ECO:0007669"/>
    <property type="project" value="UniProtKB-KW"/>
</dbReference>
<evidence type="ECO:0000256" key="6">
    <source>
        <dbReference type="ARBA" id="ARBA00023277"/>
    </source>
</evidence>
<evidence type="ECO:0000256" key="3">
    <source>
        <dbReference type="ARBA" id="ARBA00022741"/>
    </source>
</evidence>
<dbReference type="Proteomes" id="UP001501803">
    <property type="component" value="Unassembled WGS sequence"/>
</dbReference>
<dbReference type="InterPro" id="IPR037051">
    <property type="entry name" value="4-carb_acid_sugar_kinase_N_sf"/>
</dbReference>
<reference evidence="10" key="1">
    <citation type="journal article" date="2019" name="Int. J. Syst. Evol. Microbiol.">
        <title>The Global Catalogue of Microorganisms (GCM) 10K type strain sequencing project: providing services to taxonomists for standard genome sequencing and annotation.</title>
        <authorList>
            <consortium name="The Broad Institute Genomics Platform"/>
            <consortium name="The Broad Institute Genome Sequencing Center for Infectious Disease"/>
            <person name="Wu L."/>
            <person name="Ma J."/>
        </authorList>
    </citation>
    <scope>NUCLEOTIDE SEQUENCE [LARGE SCALE GENOMIC DNA]</scope>
    <source>
        <strain evidence="10">JCM 17021</strain>
    </source>
</reference>
<accession>A0ABP7KHL3</accession>
<dbReference type="Pfam" id="PF07005">
    <property type="entry name" value="SBD_N"/>
    <property type="match status" value="1"/>
</dbReference>
<gene>
    <name evidence="9" type="ORF">GCM10022381_20120</name>
</gene>
<evidence type="ECO:0000256" key="2">
    <source>
        <dbReference type="ARBA" id="ARBA00022679"/>
    </source>
</evidence>
<dbReference type="SUPFAM" id="SSF142764">
    <property type="entry name" value="YgbK-like"/>
    <property type="match status" value="1"/>
</dbReference>
<keyword evidence="10" id="KW-1185">Reference proteome</keyword>
<dbReference type="Pfam" id="PF17042">
    <property type="entry name" value="NBD_C"/>
    <property type="match status" value="1"/>
</dbReference>
<sequence>MTEEEASHTDDGHARALIRGWRGARRLAVLDDDPTGSQSVHHVQVVTMLDDVELKAALQPESSIAFVLTNTRGLSQTDAVRLTALVVSKLLALDPQIDIVSRSDSTLRGHLLAEVEEISRLRGGYDGVILAPAFFEAGRFTADDVHFATVGGKAVPVGETEFARDATFGFRSSNLCEFIVEKSGGAIAANDVLSISLKTIRSGGPEAVRDVLMGATDGQFVVVNGTNYTDYETVVLGAQAAVDAGRTFLFRTGPSFVRALAGIEPQEPLRVGDFAALDRASGHGLVVVGSHVSQTSRQVGAARARRDLVEVEVSVPRVVAGDADYISERTDAVRNALAKSDALLFTSRDLVAGTDGRRSLDIARAVSSAISAIVAGSLSARPAWVVAKGGITSHDVAVRGLGIRRASVLGQMLPGQISVFDPISAPEGVVGMPYVVFAGNVGDDQTLADVIETLHAAQRVSA</sequence>
<comment type="similarity">
    <text evidence="1">Belongs to the four-carbon acid sugar kinase family.</text>
</comment>
<evidence type="ECO:0000259" key="7">
    <source>
        <dbReference type="Pfam" id="PF07005"/>
    </source>
</evidence>
<protein>
    <submittedName>
        <fullName evidence="9">Four-carbon acid sugar kinase family protein</fullName>
    </submittedName>
</protein>
<evidence type="ECO:0000256" key="1">
    <source>
        <dbReference type="ARBA" id="ARBA00005715"/>
    </source>
</evidence>
<organism evidence="9 10">
    <name type="scientific">Leifsonia kafniensis</name>
    <dbReference type="NCBI Taxonomy" id="475957"/>
    <lineage>
        <taxon>Bacteria</taxon>
        <taxon>Bacillati</taxon>
        <taxon>Actinomycetota</taxon>
        <taxon>Actinomycetes</taxon>
        <taxon>Micrococcales</taxon>
        <taxon>Microbacteriaceae</taxon>
        <taxon>Leifsonia</taxon>
    </lineage>
</organism>
<name>A0ABP7KHL3_9MICO</name>
<dbReference type="RefSeq" id="WP_345065715.1">
    <property type="nucleotide sequence ID" value="NZ_BAABCN010000004.1"/>
</dbReference>
<proteinExistence type="inferred from homology"/>
<evidence type="ECO:0000313" key="10">
    <source>
        <dbReference type="Proteomes" id="UP001501803"/>
    </source>
</evidence>
<dbReference type="InterPro" id="IPR042213">
    <property type="entry name" value="NBD_C_sf"/>
</dbReference>
<dbReference type="InterPro" id="IPR031475">
    <property type="entry name" value="NBD_C"/>
</dbReference>
<evidence type="ECO:0000313" key="9">
    <source>
        <dbReference type="EMBL" id="GAA3877602.1"/>
    </source>
</evidence>
<dbReference type="Gene3D" id="3.40.50.10840">
    <property type="entry name" value="Putative sugar-binding, N-terminal domain"/>
    <property type="match status" value="1"/>
</dbReference>